<evidence type="ECO:0000313" key="3">
    <source>
        <dbReference type="Proteomes" id="UP000245375"/>
    </source>
</evidence>
<keyword evidence="3" id="KW-1185">Reference proteome</keyword>
<dbReference type="RefSeq" id="WP_109353409.1">
    <property type="nucleotide sequence ID" value="NZ_QFRI01000003.1"/>
</dbReference>
<feature type="transmembrane region" description="Helical" evidence="1">
    <location>
        <begin position="6"/>
        <end position="25"/>
    </location>
</feature>
<feature type="transmembrane region" description="Helical" evidence="1">
    <location>
        <begin position="76"/>
        <end position="91"/>
    </location>
</feature>
<protein>
    <recommendedName>
        <fullName evidence="4">DUF3784 domain-containing protein</fullName>
    </recommendedName>
</protein>
<evidence type="ECO:0000256" key="1">
    <source>
        <dbReference type="SAM" id="Phobius"/>
    </source>
</evidence>
<dbReference type="EMBL" id="QFRI01000003">
    <property type="protein sequence ID" value="PWH82069.1"/>
    <property type="molecule type" value="Genomic_DNA"/>
</dbReference>
<accession>A0A2U2X2U0</accession>
<comment type="caution">
    <text evidence="2">The sequence shown here is derived from an EMBL/GenBank/DDBJ whole genome shotgun (WGS) entry which is preliminary data.</text>
</comment>
<keyword evidence="1" id="KW-0472">Membrane</keyword>
<dbReference type="OrthoDB" id="836288at2"/>
<feature type="transmembrane region" description="Helical" evidence="1">
    <location>
        <begin position="46"/>
        <end position="64"/>
    </location>
</feature>
<dbReference type="AlphaFoldDB" id="A0A2U2X2U0"/>
<dbReference type="InterPro" id="IPR017259">
    <property type="entry name" value="UCP037672"/>
</dbReference>
<keyword evidence="1" id="KW-0812">Transmembrane</keyword>
<proteinExistence type="predicted"/>
<dbReference type="Pfam" id="PF12650">
    <property type="entry name" value="DUF3784"/>
    <property type="match status" value="1"/>
</dbReference>
<evidence type="ECO:0000313" key="2">
    <source>
        <dbReference type="EMBL" id="PWH82069.1"/>
    </source>
</evidence>
<organism evidence="2 3">
    <name type="scientific">Algibacter marinivivus</name>
    <dbReference type="NCBI Taxonomy" id="2100723"/>
    <lineage>
        <taxon>Bacteria</taxon>
        <taxon>Pseudomonadati</taxon>
        <taxon>Bacteroidota</taxon>
        <taxon>Flavobacteriia</taxon>
        <taxon>Flavobacteriales</taxon>
        <taxon>Flavobacteriaceae</taxon>
        <taxon>Algibacter</taxon>
    </lineage>
</organism>
<reference evidence="2" key="1">
    <citation type="submission" date="2018-05" db="EMBL/GenBank/DDBJ databases">
        <title>Algibacter marinivivus sp. nov., isolated from sample around a algae.</title>
        <authorList>
            <person name="Zhong X."/>
        </authorList>
    </citation>
    <scope>NUCLEOTIDE SEQUENCE [LARGE SCALE GENOMIC DNA]</scope>
    <source>
        <strain evidence="2">ZY111</strain>
    </source>
</reference>
<name>A0A2U2X2U0_9FLAO</name>
<sequence length="101" mass="11779">MIIVAILFIVLGILIKYGKMYWLVAGYNTMPKEEKEKYNIEGIANVFRNVMFGMALIIIFGYLITKLTENPNFQNYVFWTSIIIGIPYLLIQSNSKKYKKN</sequence>
<evidence type="ECO:0008006" key="4">
    <source>
        <dbReference type="Google" id="ProtNLM"/>
    </source>
</evidence>
<reference evidence="2" key="2">
    <citation type="submission" date="2018-05" db="EMBL/GenBank/DDBJ databases">
        <authorList>
            <person name="Lanie J.A."/>
            <person name="Ng W.-L."/>
            <person name="Kazmierczak K.M."/>
            <person name="Andrzejewski T.M."/>
            <person name="Davidsen T.M."/>
            <person name="Wayne K.J."/>
            <person name="Tettelin H."/>
            <person name="Glass J.I."/>
            <person name="Rusch D."/>
            <person name="Podicherti R."/>
            <person name="Tsui H.-C.T."/>
            <person name="Winkler M.E."/>
        </authorList>
    </citation>
    <scope>NUCLEOTIDE SEQUENCE [LARGE SCALE GENOMIC DNA]</scope>
    <source>
        <strain evidence="2">ZY111</strain>
    </source>
</reference>
<gene>
    <name evidence="2" type="ORF">DIS18_12450</name>
</gene>
<keyword evidence="1" id="KW-1133">Transmembrane helix</keyword>
<dbReference type="Proteomes" id="UP000245375">
    <property type="component" value="Unassembled WGS sequence"/>
</dbReference>